<accession>A0ABW8JQW8</accession>
<protein>
    <submittedName>
        <fullName evidence="1">Uncharacterized protein</fullName>
    </submittedName>
</protein>
<reference evidence="1 2" key="1">
    <citation type="submission" date="2020-10" db="EMBL/GenBank/DDBJ databases">
        <title>Phylogeny of dyella-like bacteria.</title>
        <authorList>
            <person name="Fu J."/>
        </authorList>
    </citation>
    <scope>NUCLEOTIDE SEQUENCE [LARGE SCALE GENOMIC DNA]</scope>
    <source>
        <strain evidence="1 2">Gsoil3046</strain>
    </source>
</reference>
<gene>
    <name evidence="1" type="ORF">ISP17_06020</name>
</gene>
<organism evidence="1 2">
    <name type="scientific">Dyella ginsengisoli</name>
    <dbReference type="NCBI Taxonomy" id="363848"/>
    <lineage>
        <taxon>Bacteria</taxon>
        <taxon>Pseudomonadati</taxon>
        <taxon>Pseudomonadota</taxon>
        <taxon>Gammaproteobacteria</taxon>
        <taxon>Lysobacterales</taxon>
        <taxon>Rhodanobacteraceae</taxon>
        <taxon>Dyella</taxon>
    </lineage>
</organism>
<comment type="caution">
    <text evidence="1">The sequence shown here is derived from an EMBL/GenBank/DDBJ whole genome shotgun (WGS) entry which is preliminary data.</text>
</comment>
<keyword evidence="2" id="KW-1185">Reference proteome</keyword>
<sequence length="139" mass="15027">MPETPAPFPHAAVLARLGAGDFAGLPAEFVDTPPKREALHALLKASEAVHRAAVSTTQVADALRRDQKFVRPGPPSPHLVRLRQQQAQARQATNQARQAFIVAADGWVRVFGLTVPARKSLEVFAEQWLVANAPRDGSP</sequence>
<evidence type="ECO:0000313" key="2">
    <source>
        <dbReference type="Proteomes" id="UP001620460"/>
    </source>
</evidence>
<proteinExistence type="predicted"/>
<dbReference type="EMBL" id="JADIKM010000001">
    <property type="protein sequence ID" value="MFK2903508.1"/>
    <property type="molecule type" value="Genomic_DNA"/>
</dbReference>
<name>A0ABW8JQW8_9GAMM</name>
<dbReference type="RefSeq" id="WP_404631012.1">
    <property type="nucleotide sequence ID" value="NZ_JADIKM010000001.1"/>
</dbReference>
<evidence type="ECO:0000313" key="1">
    <source>
        <dbReference type="EMBL" id="MFK2903508.1"/>
    </source>
</evidence>
<dbReference type="Proteomes" id="UP001620460">
    <property type="component" value="Unassembled WGS sequence"/>
</dbReference>